<comment type="similarity">
    <text evidence="5">Belongs to the NtaA/SnaA/DszA monooxygenase family.</text>
</comment>
<keyword evidence="1 6" id="KW-0285">Flavoprotein</keyword>
<evidence type="ECO:0000256" key="5">
    <source>
        <dbReference type="ARBA" id="ARBA00033748"/>
    </source>
</evidence>
<dbReference type="EMBL" id="BEWI01000031">
    <property type="protein sequence ID" value="GAY21743.1"/>
    <property type="molecule type" value="Genomic_DNA"/>
</dbReference>
<reference evidence="8 9" key="1">
    <citation type="journal article" date="2013" name="Biodegradation">
        <title>Occurrence of 4-tert-butylphenol (4-t-BP) biodegradation in an aquatic sample caused by the presence of Spirodela polyrrhiza and isolation of a 4-t-BP-utilizing bacterium.</title>
        <authorList>
            <person name="Ogata Y."/>
            <person name="Toyama T."/>
            <person name="Yu N."/>
            <person name="Wang X."/>
            <person name="Sei K."/>
            <person name="Ike M."/>
        </authorList>
    </citation>
    <scope>NUCLEOTIDE SEQUENCE [LARGE SCALE GENOMIC DNA]</scope>
    <source>
        <strain evidence="8 9">OMI</strain>
    </source>
</reference>
<name>A0A292ZFZ7_SPHSA</name>
<feature type="binding site" evidence="6">
    <location>
        <position position="232"/>
    </location>
    <ligand>
        <name>FMN</name>
        <dbReference type="ChEBI" id="CHEBI:58210"/>
    </ligand>
</feature>
<keyword evidence="2 6" id="KW-0288">FMN</keyword>
<dbReference type="InterPro" id="IPR036661">
    <property type="entry name" value="Luciferase-like_sf"/>
</dbReference>
<dbReference type="Proteomes" id="UP000221538">
    <property type="component" value="Unassembled WGS sequence"/>
</dbReference>
<dbReference type="AlphaFoldDB" id="A0A292ZFZ7"/>
<dbReference type="PIRSF" id="PIRSF000337">
    <property type="entry name" value="NTA_MOA"/>
    <property type="match status" value="1"/>
</dbReference>
<feature type="binding site" evidence="6">
    <location>
        <position position="161"/>
    </location>
    <ligand>
        <name>FMN</name>
        <dbReference type="ChEBI" id="CHEBI:58210"/>
    </ligand>
</feature>
<dbReference type="GO" id="GO:0016705">
    <property type="term" value="F:oxidoreductase activity, acting on paired donors, with incorporation or reduction of molecular oxygen"/>
    <property type="evidence" value="ECO:0007669"/>
    <property type="project" value="InterPro"/>
</dbReference>
<keyword evidence="3 8" id="KW-0560">Oxidoreductase</keyword>
<evidence type="ECO:0000256" key="1">
    <source>
        <dbReference type="ARBA" id="ARBA00022630"/>
    </source>
</evidence>
<dbReference type="PANTHER" id="PTHR30011:SF16">
    <property type="entry name" value="C2H2 FINGER DOMAIN TRANSCRIPTION FACTOR (EUROFUNG)-RELATED"/>
    <property type="match status" value="1"/>
</dbReference>
<proteinExistence type="inferred from homology"/>
<dbReference type="PANTHER" id="PTHR30011">
    <property type="entry name" value="ALKANESULFONATE MONOOXYGENASE-RELATED"/>
    <property type="match status" value="1"/>
</dbReference>
<feature type="binding site" evidence="6">
    <location>
        <position position="64"/>
    </location>
    <ligand>
        <name>FMN</name>
        <dbReference type="ChEBI" id="CHEBI:58210"/>
    </ligand>
</feature>
<evidence type="ECO:0000259" key="7">
    <source>
        <dbReference type="Pfam" id="PF00296"/>
    </source>
</evidence>
<gene>
    <name evidence="8" type="ORF">SFOMI_2296</name>
</gene>
<dbReference type="InterPro" id="IPR016215">
    <property type="entry name" value="NTA_MOA"/>
</dbReference>
<feature type="domain" description="Luciferase-like" evidence="7">
    <location>
        <begin position="26"/>
        <end position="388"/>
    </location>
</feature>
<dbReference type="InterPro" id="IPR011251">
    <property type="entry name" value="Luciferase-like_dom"/>
</dbReference>
<dbReference type="CDD" id="cd01095">
    <property type="entry name" value="Nitrilotriacetate_monoxgenase"/>
    <property type="match status" value="1"/>
</dbReference>
<dbReference type="Gene3D" id="3.20.20.30">
    <property type="entry name" value="Luciferase-like domain"/>
    <property type="match status" value="1"/>
</dbReference>
<evidence type="ECO:0000256" key="6">
    <source>
        <dbReference type="PIRSR" id="PIRSR000337-1"/>
    </source>
</evidence>
<feature type="binding site" evidence="6">
    <location>
        <position position="107"/>
    </location>
    <ligand>
        <name>FMN</name>
        <dbReference type="ChEBI" id="CHEBI:58210"/>
    </ligand>
</feature>
<dbReference type="InterPro" id="IPR051260">
    <property type="entry name" value="Diverse_substr_monoxygenases"/>
</dbReference>
<organism evidence="8 9">
    <name type="scientific">Sphingobium fuliginis (strain ATCC 27551)</name>
    <dbReference type="NCBI Taxonomy" id="336203"/>
    <lineage>
        <taxon>Bacteria</taxon>
        <taxon>Pseudomonadati</taxon>
        <taxon>Pseudomonadota</taxon>
        <taxon>Alphaproteobacteria</taxon>
        <taxon>Sphingomonadales</taxon>
        <taxon>Sphingomonadaceae</taxon>
        <taxon>Sphingobium</taxon>
    </lineage>
</organism>
<sequence>MVVGEGFPQSPMMKLGVLMHPAGQHVAAWRHSSGYPDAAFSMDYYRQIATIAEAARFDFLFVADMMGIRDGSMNVIVRSAQLTLGAEPLTLMAALSAMTQNIGFIVTQSTTYSQPYSVARQMASLDLLSGGRAAWNVVTSTQMNEAANFGLTQTIDHSVRYERAKEFVEVVKALWDTAGVGVFIGDKPSGILFDSEKLRPLHHKGPFYTVDGILNVPPSAQGRPVLVQAGASGPGRDLAASIAEIIFAQTPTIEAAQEYYADVKMRVRDKGRDPCKVLMMPGFTPVIGCNRAEAEAQLAELDAMITPEIAVPMLSDMMGMDLSAYDIDGPLPELEETNKSHSLGQVIKSYAERNNLNIRQTAAWSASSMSHNRVIGTPKEIADRMQYWFENQACDGFLISPLIYPGGLKQFADEVVPILQERKLFRQEYEGNTLRENLGLAGS</sequence>
<dbReference type="SUPFAM" id="SSF51679">
    <property type="entry name" value="Bacterial luciferase-like"/>
    <property type="match status" value="1"/>
</dbReference>
<dbReference type="GO" id="GO:0004497">
    <property type="term" value="F:monooxygenase activity"/>
    <property type="evidence" value="ECO:0007669"/>
    <property type="project" value="UniProtKB-KW"/>
</dbReference>
<evidence type="ECO:0000256" key="3">
    <source>
        <dbReference type="ARBA" id="ARBA00023002"/>
    </source>
</evidence>
<comment type="caution">
    <text evidence="8">The sequence shown here is derived from an EMBL/GenBank/DDBJ whole genome shotgun (WGS) entry which is preliminary data.</text>
</comment>
<keyword evidence="4 8" id="KW-0503">Monooxygenase</keyword>
<reference evidence="8 9" key="2">
    <citation type="journal article" date="2013" name="Environ. Sci. Technol.">
        <title>The 4-tert-butylphenol-utilizing bacterium Sphingobium fuliginis OMI can degrade bisphenols via phenolic ring hydroxylation and meta-cleavage pathway.</title>
        <authorList>
            <person name="Ogata Y."/>
            <person name="Goda S."/>
            <person name="Toyama T."/>
            <person name="Sei K."/>
            <person name="Ike M."/>
        </authorList>
    </citation>
    <scope>NUCLEOTIDE SEQUENCE [LARGE SCALE GENOMIC DNA]</scope>
    <source>
        <strain evidence="8 9">OMI</strain>
    </source>
</reference>
<protein>
    <submittedName>
        <fullName evidence="8">Nitrilotriacetate monooxygenase component A</fullName>
        <ecNumber evidence="8">1.14.13.-</ecNumber>
    </submittedName>
</protein>
<evidence type="ECO:0000256" key="2">
    <source>
        <dbReference type="ARBA" id="ARBA00022643"/>
    </source>
</evidence>
<evidence type="ECO:0000313" key="9">
    <source>
        <dbReference type="Proteomes" id="UP000221538"/>
    </source>
</evidence>
<accession>A0A292ZFZ7</accession>
<feature type="binding site" evidence="6">
    <location>
        <position position="157"/>
    </location>
    <ligand>
        <name>FMN</name>
        <dbReference type="ChEBI" id="CHEBI:58210"/>
    </ligand>
</feature>
<evidence type="ECO:0000313" key="8">
    <source>
        <dbReference type="EMBL" id="GAY21743.1"/>
    </source>
</evidence>
<evidence type="ECO:0000256" key="4">
    <source>
        <dbReference type="ARBA" id="ARBA00023033"/>
    </source>
</evidence>
<dbReference type="Pfam" id="PF00296">
    <property type="entry name" value="Bac_luciferase"/>
    <property type="match status" value="1"/>
</dbReference>
<dbReference type="EC" id="1.14.13.-" evidence="8"/>
<dbReference type="NCBIfam" id="TIGR03860">
    <property type="entry name" value="FMN_nitrolo"/>
    <property type="match status" value="1"/>
</dbReference>